<dbReference type="InterPro" id="IPR050855">
    <property type="entry name" value="NDM-1-like"/>
</dbReference>
<dbReference type="Proteomes" id="UP001312865">
    <property type="component" value="Unassembled WGS sequence"/>
</dbReference>
<dbReference type="InterPro" id="IPR001279">
    <property type="entry name" value="Metallo-B-lactamas"/>
</dbReference>
<dbReference type="SUPFAM" id="SSF56281">
    <property type="entry name" value="Metallo-hydrolase/oxidoreductase"/>
    <property type="match status" value="1"/>
</dbReference>
<comment type="caution">
    <text evidence="2">The sequence shown here is derived from an EMBL/GenBank/DDBJ whole genome shotgun (WGS) entry which is preliminary data.</text>
</comment>
<gene>
    <name evidence="2" type="ORF">WAK64_14850</name>
</gene>
<feature type="domain" description="Metallo-beta-lactamase" evidence="1">
    <location>
        <begin position="24"/>
        <end position="223"/>
    </location>
</feature>
<evidence type="ECO:0000313" key="3">
    <source>
        <dbReference type="Proteomes" id="UP001312865"/>
    </source>
</evidence>
<evidence type="ECO:0000259" key="1">
    <source>
        <dbReference type="SMART" id="SM00849"/>
    </source>
</evidence>
<dbReference type="Pfam" id="PF00753">
    <property type="entry name" value="Lactamase_B"/>
    <property type="match status" value="1"/>
</dbReference>
<dbReference type="InterPro" id="IPR036866">
    <property type="entry name" value="RibonucZ/Hydroxyglut_hydro"/>
</dbReference>
<organism evidence="2 3">
    <name type="scientific">Bacillus spongiae</name>
    <dbReference type="NCBI Taxonomy" id="2683610"/>
    <lineage>
        <taxon>Bacteria</taxon>
        <taxon>Bacillati</taxon>
        <taxon>Bacillota</taxon>
        <taxon>Bacilli</taxon>
        <taxon>Bacillales</taxon>
        <taxon>Bacillaceae</taxon>
        <taxon>Bacillus</taxon>
    </lineage>
</organism>
<name>A0ABU8HG31_9BACI</name>
<sequence>MEQKIKTIGDRFYYMTPVSETDRPILGMVVGDEKTLMIDAGNSENHAHLFLEELAKRQVKSPDIVALTHWHWDHIFGLPTLANSISISSIETKKAMEELIPLSWSDEAIDERVRQGTEIEFCANAIKKEFVDHRNITIALPTITFEQRLEIDLGGITCILEKVGGDHAEDSVIIYIKEEKILFLGDCIYPDIFSKQINYTMKRTLKLIEDLESFDAETYIYSHGNAVSKQEFNQEVNLLKTIAKYTEHYKGDQGKIKQAYEKQENRELTEDELETISFFVNGYEMSM</sequence>
<keyword evidence="3" id="KW-1185">Reference proteome</keyword>
<dbReference type="RefSeq" id="WP_336587778.1">
    <property type="nucleotide sequence ID" value="NZ_JBBAXC010000012.1"/>
</dbReference>
<protein>
    <submittedName>
        <fullName evidence="2">MBL fold metallo-hydrolase</fullName>
    </submittedName>
</protein>
<dbReference type="Gene3D" id="3.60.15.10">
    <property type="entry name" value="Ribonuclease Z/Hydroxyacylglutathione hydrolase-like"/>
    <property type="match status" value="1"/>
</dbReference>
<reference evidence="2 3" key="1">
    <citation type="journal article" date="2018" name="J. Microbiol.">
        <title>Bacillus spongiae sp. nov., isolated from sponge of Jeju Island.</title>
        <authorList>
            <person name="Lee G.E."/>
            <person name="Im W.T."/>
            <person name="Park J.S."/>
        </authorList>
    </citation>
    <scope>NUCLEOTIDE SEQUENCE [LARGE SCALE GENOMIC DNA]</scope>
    <source>
        <strain evidence="2 3">135PIL107-10</strain>
    </source>
</reference>
<evidence type="ECO:0000313" key="2">
    <source>
        <dbReference type="EMBL" id="MEI5908334.1"/>
    </source>
</evidence>
<dbReference type="PANTHER" id="PTHR42951">
    <property type="entry name" value="METALLO-BETA-LACTAMASE DOMAIN-CONTAINING"/>
    <property type="match status" value="1"/>
</dbReference>
<accession>A0ABU8HG31</accession>
<proteinExistence type="predicted"/>
<dbReference type="PANTHER" id="PTHR42951:SF4">
    <property type="entry name" value="ACYL-COENZYME A THIOESTERASE MBLAC2"/>
    <property type="match status" value="1"/>
</dbReference>
<dbReference type="EMBL" id="JBBAXC010000012">
    <property type="protein sequence ID" value="MEI5908334.1"/>
    <property type="molecule type" value="Genomic_DNA"/>
</dbReference>
<dbReference type="SMART" id="SM00849">
    <property type="entry name" value="Lactamase_B"/>
    <property type="match status" value="1"/>
</dbReference>